<feature type="non-terminal residue" evidence="3">
    <location>
        <position position="404"/>
    </location>
</feature>
<dbReference type="AlphaFoldDB" id="A0AAV2RG13"/>
<dbReference type="CDD" id="cd00037">
    <property type="entry name" value="CLECT"/>
    <property type="match status" value="1"/>
</dbReference>
<feature type="non-terminal residue" evidence="3">
    <location>
        <position position="1"/>
    </location>
</feature>
<feature type="compositionally biased region" description="Polar residues" evidence="1">
    <location>
        <begin position="365"/>
        <end position="375"/>
    </location>
</feature>
<name>A0AAV2RG13_MEGNR</name>
<feature type="compositionally biased region" description="Low complexity" evidence="1">
    <location>
        <begin position="332"/>
        <end position="353"/>
    </location>
</feature>
<dbReference type="PROSITE" id="PS50041">
    <property type="entry name" value="C_TYPE_LECTIN_2"/>
    <property type="match status" value="1"/>
</dbReference>
<dbReference type="InterPro" id="IPR050801">
    <property type="entry name" value="Ca-Dep_Lectins_ImmuneDev"/>
</dbReference>
<feature type="compositionally biased region" description="Pro residues" evidence="1">
    <location>
        <begin position="320"/>
        <end position="331"/>
    </location>
</feature>
<keyword evidence="4" id="KW-1185">Reference proteome</keyword>
<proteinExistence type="predicted"/>
<dbReference type="EMBL" id="CAXKWB010021734">
    <property type="protein sequence ID" value="CAL4123430.1"/>
    <property type="molecule type" value="Genomic_DNA"/>
</dbReference>
<feature type="region of interest" description="Disordered" evidence="1">
    <location>
        <begin position="157"/>
        <end position="212"/>
    </location>
</feature>
<dbReference type="PANTHER" id="PTHR22801">
    <property type="entry name" value="LITHOSTATHINE"/>
    <property type="match status" value="1"/>
</dbReference>
<evidence type="ECO:0000313" key="4">
    <source>
        <dbReference type="Proteomes" id="UP001497623"/>
    </source>
</evidence>
<dbReference type="SUPFAM" id="SSF56436">
    <property type="entry name" value="C-type lectin-like"/>
    <property type="match status" value="1"/>
</dbReference>
<dbReference type="Pfam" id="PF00059">
    <property type="entry name" value="Lectin_C"/>
    <property type="match status" value="1"/>
</dbReference>
<organism evidence="3 4">
    <name type="scientific">Meganyctiphanes norvegica</name>
    <name type="common">Northern krill</name>
    <name type="synonym">Thysanopoda norvegica</name>
    <dbReference type="NCBI Taxonomy" id="48144"/>
    <lineage>
        <taxon>Eukaryota</taxon>
        <taxon>Metazoa</taxon>
        <taxon>Ecdysozoa</taxon>
        <taxon>Arthropoda</taxon>
        <taxon>Crustacea</taxon>
        <taxon>Multicrustacea</taxon>
        <taxon>Malacostraca</taxon>
        <taxon>Eumalacostraca</taxon>
        <taxon>Eucarida</taxon>
        <taxon>Euphausiacea</taxon>
        <taxon>Euphausiidae</taxon>
        <taxon>Meganyctiphanes</taxon>
    </lineage>
</organism>
<sequence>KNCEKQYEECVGGGGVIIGLQCFTFSSENEDALTWEEARNTCASKGGQLATLQDPEAVMAYVIDNYDGKLFWAGGSDNQDEGRWVWVNGDTMGEQFPWMSNEPNNHDGLENCLLVNWNDYGYNDLDCNRKHRYICNQGTASTNTATTSTEISTTFDTASANTATEATEISTTSDTASTNTATEATEISTTSDTASTNTATEATEISTTSDTQPKDEPIIIHVRPIPEMMVEKPFAPPVIEEVDALVPDDAAEASRQKRSWWQPISYYSDYSDALKMFDLSGLYILSDLTVETRPCKQRELEMVQILNERPPALTPARFTPRPPPLARPPPTTTTTTTRTPPTTTTPTTTTRTPPLKRPLPPMANEPTSTPASTVSPLPIMESKFGEKEKSRTYFPETWLWDILP</sequence>
<protein>
    <recommendedName>
        <fullName evidence="2">C-type lectin domain-containing protein</fullName>
    </recommendedName>
</protein>
<feature type="compositionally biased region" description="Low complexity" evidence="1">
    <location>
        <begin position="157"/>
        <end position="211"/>
    </location>
</feature>
<evidence type="ECO:0000313" key="3">
    <source>
        <dbReference type="EMBL" id="CAL4123430.1"/>
    </source>
</evidence>
<gene>
    <name evidence="3" type="ORF">MNOR_LOCUS24053</name>
</gene>
<dbReference type="Gene3D" id="3.10.100.10">
    <property type="entry name" value="Mannose-Binding Protein A, subunit A"/>
    <property type="match status" value="1"/>
</dbReference>
<dbReference type="InterPro" id="IPR016186">
    <property type="entry name" value="C-type_lectin-like/link_sf"/>
</dbReference>
<dbReference type="InterPro" id="IPR001304">
    <property type="entry name" value="C-type_lectin-like"/>
</dbReference>
<dbReference type="Proteomes" id="UP001497623">
    <property type="component" value="Unassembled WGS sequence"/>
</dbReference>
<feature type="region of interest" description="Disordered" evidence="1">
    <location>
        <begin position="312"/>
        <end position="388"/>
    </location>
</feature>
<reference evidence="3 4" key="1">
    <citation type="submission" date="2024-05" db="EMBL/GenBank/DDBJ databases">
        <authorList>
            <person name="Wallberg A."/>
        </authorList>
    </citation>
    <scope>NUCLEOTIDE SEQUENCE [LARGE SCALE GENOMIC DNA]</scope>
</reference>
<comment type="caution">
    <text evidence="3">The sequence shown here is derived from an EMBL/GenBank/DDBJ whole genome shotgun (WGS) entry which is preliminary data.</text>
</comment>
<accession>A0AAV2RG13</accession>
<dbReference type="SMART" id="SM00034">
    <property type="entry name" value="CLECT"/>
    <property type="match status" value="1"/>
</dbReference>
<feature type="domain" description="C-type lectin" evidence="2">
    <location>
        <begin position="18"/>
        <end position="136"/>
    </location>
</feature>
<dbReference type="InterPro" id="IPR016187">
    <property type="entry name" value="CTDL_fold"/>
</dbReference>
<dbReference type="PANTHER" id="PTHR22801:SF63">
    <property type="entry name" value="C-TYPE LECTIN DOMAIN-CONTAINING PROTEIN"/>
    <property type="match status" value="1"/>
</dbReference>
<evidence type="ECO:0000256" key="1">
    <source>
        <dbReference type="SAM" id="MobiDB-lite"/>
    </source>
</evidence>
<evidence type="ECO:0000259" key="2">
    <source>
        <dbReference type="PROSITE" id="PS50041"/>
    </source>
</evidence>